<comment type="caution">
    <text evidence="1">The sequence shown here is derived from an EMBL/GenBank/DDBJ whole genome shotgun (WGS) entry which is preliminary data.</text>
</comment>
<dbReference type="Proteomes" id="UP000784294">
    <property type="component" value="Unassembled WGS sequence"/>
</dbReference>
<organism evidence="1 2">
    <name type="scientific">Protopolystoma xenopodis</name>
    <dbReference type="NCBI Taxonomy" id="117903"/>
    <lineage>
        <taxon>Eukaryota</taxon>
        <taxon>Metazoa</taxon>
        <taxon>Spiralia</taxon>
        <taxon>Lophotrochozoa</taxon>
        <taxon>Platyhelminthes</taxon>
        <taxon>Monogenea</taxon>
        <taxon>Polyopisthocotylea</taxon>
        <taxon>Polystomatidea</taxon>
        <taxon>Polystomatidae</taxon>
        <taxon>Protopolystoma</taxon>
    </lineage>
</organism>
<dbReference type="EMBL" id="CAAALY010102919">
    <property type="protein sequence ID" value="VEL29416.1"/>
    <property type="molecule type" value="Genomic_DNA"/>
</dbReference>
<gene>
    <name evidence="1" type="ORF">PXEA_LOCUS22856</name>
</gene>
<sequence>MVRDVVFDQEIIDVSKHPKMSCTFRVGANGVQYVEPKWNGGLFNAHPDYYILSVQKMAQDGVITTSLELKKTVYDQNILGSYYCVFSIISKLEVTGVPLLSAY</sequence>
<evidence type="ECO:0000313" key="2">
    <source>
        <dbReference type="Proteomes" id="UP000784294"/>
    </source>
</evidence>
<reference evidence="1" key="1">
    <citation type="submission" date="2018-11" db="EMBL/GenBank/DDBJ databases">
        <authorList>
            <consortium name="Pathogen Informatics"/>
        </authorList>
    </citation>
    <scope>NUCLEOTIDE SEQUENCE</scope>
</reference>
<name>A0A448X6K7_9PLAT</name>
<proteinExistence type="predicted"/>
<keyword evidence="2" id="KW-1185">Reference proteome</keyword>
<accession>A0A448X6K7</accession>
<evidence type="ECO:0000313" key="1">
    <source>
        <dbReference type="EMBL" id="VEL29416.1"/>
    </source>
</evidence>
<protein>
    <submittedName>
        <fullName evidence="1">Uncharacterized protein</fullName>
    </submittedName>
</protein>
<dbReference type="AlphaFoldDB" id="A0A448X6K7"/>